<organism evidence="1 2">
    <name type="scientific">Orbilia blumenaviensis</name>
    <dbReference type="NCBI Taxonomy" id="1796055"/>
    <lineage>
        <taxon>Eukaryota</taxon>
        <taxon>Fungi</taxon>
        <taxon>Dikarya</taxon>
        <taxon>Ascomycota</taxon>
        <taxon>Pezizomycotina</taxon>
        <taxon>Orbiliomycetes</taxon>
        <taxon>Orbiliales</taxon>
        <taxon>Orbiliaceae</taxon>
        <taxon>Orbilia</taxon>
    </lineage>
</organism>
<reference evidence="1 2" key="1">
    <citation type="submission" date="2019-10" db="EMBL/GenBank/DDBJ databases">
        <authorList>
            <person name="Palmer J.M."/>
        </authorList>
    </citation>
    <scope>NUCLEOTIDE SEQUENCE [LARGE SCALE GENOMIC DNA]</scope>
    <source>
        <strain evidence="1 2">TWF730</strain>
    </source>
</reference>
<accession>A0AAV9VGI7</accession>
<dbReference type="EMBL" id="JAVHNS010000003">
    <property type="protein sequence ID" value="KAK6360969.1"/>
    <property type="molecule type" value="Genomic_DNA"/>
</dbReference>
<keyword evidence="2" id="KW-1185">Reference proteome</keyword>
<sequence>MDSWIAIKDTMSLCSLPFDLLAYILYDCIQDDRSLRAISLTCRLLRELALRRLNSEKVTLNTKQAGHAEIPGKDLVNSLLTSQDYRSMGLMKELCLDLNGFDCQRLLKSDRQSYVRFMADVEHLVEKCRTVRKAVLKEPWAIEEAEMVAVTRWSHRLSKIPSLEVLFIDLCDRNYHDLAPDHQYIARIEEPEICFGKGVHEGLECLSFQTILSEHSQDNYIQYGNFVRTTLKDNISSLNRLWFAGPELHNAISDMPASALASMKLKSLSIFRLISHLPLVRVLGLRPLTTDEINKITMPREDAVTGLEYLYLSNGRFEGSAEVELLEYLYTPKLKSLQIGANLIGPSRETFALLLKYLVSFSSLQRFGTTLVQNSSLRQHWTILNMVTGWHPNVKTLAAWNSWCSFIQIIAENQRLTGSSRRFEMNLKSETAKQGLFNALGIIIEKHSGNRSSISALSIGQYLWEDRYFAPREICTIISTILYIHQKRLEPTTPFRVVSNESQISPSVETPARQALFKTVAEQRKWPLSFINRSGQRRAIRKYLSTLASAVPPGWSTWNDGIAAWDTESQEAKETVVNGICDCVMYDLPDGFNRLEVEWKSHCLDRRWSRDEKDWRFVWDKTGDRWELSEYL</sequence>
<protein>
    <recommendedName>
        <fullName evidence="3">F-box domain-containing protein</fullName>
    </recommendedName>
</protein>
<proteinExistence type="predicted"/>
<gene>
    <name evidence="1" type="ORF">TWF730_007084</name>
</gene>
<dbReference type="SUPFAM" id="SSF52047">
    <property type="entry name" value="RNI-like"/>
    <property type="match status" value="1"/>
</dbReference>
<name>A0AAV9VGI7_9PEZI</name>
<evidence type="ECO:0000313" key="1">
    <source>
        <dbReference type="EMBL" id="KAK6360969.1"/>
    </source>
</evidence>
<evidence type="ECO:0008006" key="3">
    <source>
        <dbReference type="Google" id="ProtNLM"/>
    </source>
</evidence>
<dbReference type="Proteomes" id="UP001373714">
    <property type="component" value="Unassembled WGS sequence"/>
</dbReference>
<comment type="caution">
    <text evidence="1">The sequence shown here is derived from an EMBL/GenBank/DDBJ whole genome shotgun (WGS) entry which is preliminary data.</text>
</comment>
<evidence type="ECO:0000313" key="2">
    <source>
        <dbReference type="Proteomes" id="UP001373714"/>
    </source>
</evidence>
<dbReference type="AlphaFoldDB" id="A0AAV9VGI7"/>